<organism evidence="2 3">
    <name type="scientific">Cuscuta campestris</name>
    <dbReference type="NCBI Taxonomy" id="132261"/>
    <lineage>
        <taxon>Eukaryota</taxon>
        <taxon>Viridiplantae</taxon>
        <taxon>Streptophyta</taxon>
        <taxon>Embryophyta</taxon>
        <taxon>Tracheophyta</taxon>
        <taxon>Spermatophyta</taxon>
        <taxon>Magnoliopsida</taxon>
        <taxon>eudicotyledons</taxon>
        <taxon>Gunneridae</taxon>
        <taxon>Pentapetalae</taxon>
        <taxon>asterids</taxon>
        <taxon>lamiids</taxon>
        <taxon>Solanales</taxon>
        <taxon>Convolvulaceae</taxon>
        <taxon>Cuscuteae</taxon>
        <taxon>Cuscuta</taxon>
        <taxon>Cuscuta subgen. Grammica</taxon>
        <taxon>Cuscuta sect. Cleistogrammica</taxon>
    </lineage>
</organism>
<protein>
    <submittedName>
        <fullName evidence="2">Uncharacterized protein</fullName>
    </submittedName>
</protein>
<evidence type="ECO:0000313" key="3">
    <source>
        <dbReference type="Proteomes" id="UP000595140"/>
    </source>
</evidence>
<gene>
    <name evidence="2" type="ORF">CCAM_LOCUS5937</name>
</gene>
<sequence length="98" mass="10410">MGASTNLEGLNAPRRGCTNEAIQGASSNVATYLRQRRSTSGTSLTAQESQGGDGHGEVDVLPHDDDVEDDFGQAPPSPPHSVQNASNDVFYSIFLEDF</sequence>
<evidence type="ECO:0000313" key="2">
    <source>
        <dbReference type="EMBL" id="VFQ64161.1"/>
    </source>
</evidence>
<feature type="region of interest" description="Disordered" evidence="1">
    <location>
        <begin position="34"/>
        <end position="86"/>
    </location>
</feature>
<feature type="compositionally biased region" description="Polar residues" evidence="1">
    <location>
        <begin position="38"/>
        <end position="50"/>
    </location>
</feature>
<reference evidence="2 3" key="1">
    <citation type="submission" date="2018-04" db="EMBL/GenBank/DDBJ databases">
        <authorList>
            <person name="Vogel A."/>
        </authorList>
    </citation>
    <scope>NUCLEOTIDE SEQUENCE [LARGE SCALE GENOMIC DNA]</scope>
</reference>
<feature type="compositionally biased region" description="Basic and acidic residues" evidence="1">
    <location>
        <begin position="54"/>
        <end position="64"/>
    </location>
</feature>
<keyword evidence="3" id="KW-1185">Reference proteome</keyword>
<proteinExistence type="predicted"/>
<dbReference type="AlphaFoldDB" id="A0A484KE21"/>
<evidence type="ECO:0000256" key="1">
    <source>
        <dbReference type="SAM" id="MobiDB-lite"/>
    </source>
</evidence>
<name>A0A484KE21_9ASTE</name>
<dbReference type="Proteomes" id="UP000595140">
    <property type="component" value="Unassembled WGS sequence"/>
</dbReference>
<dbReference type="EMBL" id="OOIL02000370">
    <property type="protein sequence ID" value="VFQ64161.1"/>
    <property type="molecule type" value="Genomic_DNA"/>
</dbReference>
<accession>A0A484KE21</accession>